<dbReference type="InterPro" id="IPR045866">
    <property type="entry name" value="FAM210A/B-like"/>
</dbReference>
<sequence>MSTKLLLRTASSLALSCKCLTGRYLIPLTLDSKAFGSLSLSTVNAKENNKLFSRQFSSMTVKHDWNKRNTSLKVKSVAAGKIDFQRFFNKDHNKSNDASSNKVTDQTKPEQLKLLIAQYGGFAGVVHIVLSLTSLGFFYLLVSSGIDVVAIFGKMGIELSSTLGGASNLLIAYTLHKVIMPLRISLTVVTVPMLVRYFRRIGYFKK</sequence>
<dbReference type="RefSeq" id="XP_002129529.1">
    <property type="nucleotide sequence ID" value="XM_002129493.5"/>
</dbReference>
<dbReference type="KEGG" id="cin:100187261"/>
<keyword evidence="4" id="KW-1185">Reference proteome</keyword>
<dbReference type="AlphaFoldDB" id="F6UPQ6"/>
<dbReference type="Pfam" id="PF06916">
    <property type="entry name" value="FAM210A-B_dom"/>
    <property type="match status" value="1"/>
</dbReference>
<gene>
    <name evidence="3" type="primary">LOC100187261</name>
</gene>
<dbReference type="STRING" id="7719.ENSCINP00000001600"/>
<dbReference type="GeneTree" id="ENSGT00940000156134"/>
<dbReference type="OMA" id="PLCYENN"/>
<feature type="domain" description="DUF1279" evidence="2">
    <location>
        <begin position="111"/>
        <end position="193"/>
    </location>
</feature>
<accession>F6UPQ6</accession>
<dbReference type="OrthoDB" id="426386at2759"/>
<feature type="transmembrane region" description="Helical" evidence="1">
    <location>
        <begin position="119"/>
        <end position="142"/>
    </location>
</feature>
<dbReference type="InterPro" id="IPR009688">
    <property type="entry name" value="FAM210A/B-like_dom"/>
</dbReference>
<organism evidence="3 4">
    <name type="scientific">Ciona intestinalis</name>
    <name type="common">Transparent sea squirt</name>
    <name type="synonym">Ascidia intestinalis</name>
    <dbReference type="NCBI Taxonomy" id="7719"/>
    <lineage>
        <taxon>Eukaryota</taxon>
        <taxon>Metazoa</taxon>
        <taxon>Chordata</taxon>
        <taxon>Tunicata</taxon>
        <taxon>Ascidiacea</taxon>
        <taxon>Phlebobranchia</taxon>
        <taxon>Cionidae</taxon>
        <taxon>Ciona</taxon>
    </lineage>
</organism>
<keyword evidence="1" id="KW-1133">Transmembrane helix</keyword>
<protein>
    <submittedName>
        <fullName evidence="3">Protein FAM210B, mitochondrial</fullName>
    </submittedName>
</protein>
<dbReference type="PANTHER" id="PTHR21377">
    <property type="entry name" value="PROTEIN FAM210B, MITOCHONDRIAL"/>
    <property type="match status" value="1"/>
</dbReference>
<dbReference type="InParanoid" id="F6UPQ6"/>
<name>F6UPQ6_CIOIN</name>
<evidence type="ECO:0000259" key="2">
    <source>
        <dbReference type="Pfam" id="PF06916"/>
    </source>
</evidence>
<proteinExistence type="predicted"/>
<dbReference type="HOGENOM" id="CLU_1191755_0_0_1"/>
<accession>A0A1W2WEH7</accession>
<dbReference type="Proteomes" id="UP000008144">
    <property type="component" value="Unassembled WGS sequence"/>
</dbReference>
<dbReference type="PANTHER" id="PTHR21377:SF0">
    <property type="entry name" value="PROTEIN FAM210B, MITOCHONDRIAL"/>
    <property type="match status" value="1"/>
</dbReference>
<evidence type="ECO:0000313" key="4">
    <source>
        <dbReference type="Proteomes" id="UP000008144"/>
    </source>
</evidence>
<evidence type="ECO:0000256" key="1">
    <source>
        <dbReference type="SAM" id="Phobius"/>
    </source>
</evidence>
<dbReference type="GO" id="GO:0005739">
    <property type="term" value="C:mitochondrion"/>
    <property type="evidence" value="ECO:0000318"/>
    <property type="project" value="GO_Central"/>
</dbReference>
<feature type="transmembrane region" description="Helical" evidence="1">
    <location>
        <begin position="178"/>
        <end position="198"/>
    </location>
</feature>
<reference evidence="4" key="1">
    <citation type="journal article" date="2002" name="Science">
        <title>The draft genome of Ciona intestinalis: insights into chordate and vertebrate origins.</title>
        <authorList>
            <person name="Dehal P."/>
            <person name="Satou Y."/>
            <person name="Campbell R.K."/>
            <person name="Chapman J."/>
            <person name="Degnan B."/>
            <person name="De Tomaso A."/>
            <person name="Davidson B."/>
            <person name="Di Gregorio A."/>
            <person name="Gelpke M."/>
            <person name="Goodstein D.M."/>
            <person name="Harafuji N."/>
            <person name="Hastings K.E."/>
            <person name="Ho I."/>
            <person name="Hotta K."/>
            <person name="Huang W."/>
            <person name="Kawashima T."/>
            <person name="Lemaire P."/>
            <person name="Martinez D."/>
            <person name="Meinertzhagen I.A."/>
            <person name="Necula S."/>
            <person name="Nonaka M."/>
            <person name="Putnam N."/>
            <person name="Rash S."/>
            <person name="Saiga H."/>
            <person name="Satake M."/>
            <person name="Terry A."/>
            <person name="Yamada L."/>
            <person name="Wang H.G."/>
            <person name="Awazu S."/>
            <person name="Azumi K."/>
            <person name="Boore J."/>
            <person name="Branno M."/>
            <person name="Chin-Bow S."/>
            <person name="DeSantis R."/>
            <person name="Doyle S."/>
            <person name="Francino P."/>
            <person name="Keys D.N."/>
            <person name="Haga S."/>
            <person name="Hayashi H."/>
            <person name="Hino K."/>
            <person name="Imai K.S."/>
            <person name="Inaba K."/>
            <person name="Kano S."/>
            <person name="Kobayashi K."/>
            <person name="Kobayashi M."/>
            <person name="Lee B.I."/>
            <person name="Makabe K.W."/>
            <person name="Manohar C."/>
            <person name="Matassi G."/>
            <person name="Medina M."/>
            <person name="Mochizuki Y."/>
            <person name="Mount S."/>
            <person name="Morishita T."/>
            <person name="Miura S."/>
            <person name="Nakayama A."/>
            <person name="Nishizaka S."/>
            <person name="Nomoto H."/>
            <person name="Ohta F."/>
            <person name="Oishi K."/>
            <person name="Rigoutsos I."/>
            <person name="Sano M."/>
            <person name="Sasaki A."/>
            <person name="Sasakura Y."/>
            <person name="Shoguchi E."/>
            <person name="Shin-i T."/>
            <person name="Spagnuolo A."/>
            <person name="Stainier D."/>
            <person name="Suzuki M.M."/>
            <person name="Tassy O."/>
            <person name="Takatori N."/>
            <person name="Tokuoka M."/>
            <person name="Yagi K."/>
            <person name="Yoshizaki F."/>
            <person name="Wada S."/>
            <person name="Zhang C."/>
            <person name="Hyatt P.D."/>
            <person name="Larimer F."/>
            <person name="Detter C."/>
            <person name="Doggett N."/>
            <person name="Glavina T."/>
            <person name="Hawkins T."/>
            <person name="Richardson P."/>
            <person name="Lucas S."/>
            <person name="Kohara Y."/>
            <person name="Levine M."/>
            <person name="Satoh N."/>
            <person name="Rokhsar D.S."/>
        </authorList>
    </citation>
    <scope>NUCLEOTIDE SEQUENCE [LARGE SCALE GENOMIC DNA]</scope>
</reference>
<dbReference type="Ensembl" id="ENSCINT00000001600.3">
    <property type="protein sequence ID" value="ENSCINP00000001600.3"/>
    <property type="gene ID" value="ENSCING00000000878.3"/>
</dbReference>
<keyword evidence="1" id="KW-0812">Transmembrane</keyword>
<keyword evidence="1" id="KW-0472">Membrane</keyword>
<reference evidence="3" key="2">
    <citation type="submission" date="2025-08" db="UniProtKB">
        <authorList>
            <consortium name="Ensembl"/>
        </authorList>
    </citation>
    <scope>IDENTIFICATION</scope>
</reference>
<reference evidence="3" key="3">
    <citation type="submission" date="2025-09" db="UniProtKB">
        <authorList>
            <consortium name="Ensembl"/>
        </authorList>
    </citation>
    <scope>IDENTIFICATION</scope>
</reference>
<evidence type="ECO:0000313" key="3">
    <source>
        <dbReference type="Ensembl" id="ENSCINP00000001600.3"/>
    </source>
</evidence>
<dbReference type="GeneID" id="100187261"/>